<gene>
    <name evidence="1" type="ORF">OPT61_g5069</name>
</gene>
<accession>A0ACC2IBS5</accession>
<protein>
    <submittedName>
        <fullName evidence="1">Uncharacterized protein</fullName>
    </submittedName>
</protein>
<reference evidence="1" key="1">
    <citation type="submission" date="2022-11" db="EMBL/GenBank/DDBJ databases">
        <title>Genome Sequence of Boeremia exigua.</title>
        <authorList>
            <person name="Buettner E."/>
        </authorList>
    </citation>
    <scope>NUCLEOTIDE SEQUENCE</scope>
    <source>
        <strain evidence="1">CU02</strain>
    </source>
</reference>
<evidence type="ECO:0000313" key="2">
    <source>
        <dbReference type="Proteomes" id="UP001153331"/>
    </source>
</evidence>
<dbReference type="Proteomes" id="UP001153331">
    <property type="component" value="Unassembled WGS sequence"/>
</dbReference>
<proteinExistence type="predicted"/>
<sequence>MPNNVDSPTAMFPSASFVTDAVDATVQAAAWRMQLDMVVELVTQLVDQFELTYLPEALHVQANEQNSHSIESVKLKVDNMFEIMCQGHNTGEEQFMDRNEILGTPITTEDLLIERLRHMNTCCRLALSSWLAEDLEAENDQLKRELNAQLQQMYY</sequence>
<evidence type="ECO:0000313" key="1">
    <source>
        <dbReference type="EMBL" id="KAJ8112604.1"/>
    </source>
</evidence>
<dbReference type="EMBL" id="JAPHNI010000312">
    <property type="protein sequence ID" value="KAJ8112604.1"/>
    <property type="molecule type" value="Genomic_DNA"/>
</dbReference>
<comment type="caution">
    <text evidence="1">The sequence shown here is derived from an EMBL/GenBank/DDBJ whole genome shotgun (WGS) entry which is preliminary data.</text>
</comment>
<organism evidence="1 2">
    <name type="scientific">Boeremia exigua</name>
    <dbReference type="NCBI Taxonomy" id="749465"/>
    <lineage>
        <taxon>Eukaryota</taxon>
        <taxon>Fungi</taxon>
        <taxon>Dikarya</taxon>
        <taxon>Ascomycota</taxon>
        <taxon>Pezizomycotina</taxon>
        <taxon>Dothideomycetes</taxon>
        <taxon>Pleosporomycetidae</taxon>
        <taxon>Pleosporales</taxon>
        <taxon>Pleosporineae</taxon>
        <taxon>Didymellaceae</taxon>
        <taxon>Boeremia</taxon>
    </lineage>
</organism>
<keyword evidence="2" id="KW-1185">Reference proteome</keyword>
<name>A0ACC2IBS5_9PLEO</name>